<keyword evidence="2" id="KW-1185">Reference proteome</keyword>
<dbReference type="AlphaFoldDB" id="A0A7H8QYJ6"/>
<protein>
    <submittedName>
        <fullName evidence="1">Uncharacterized protein</fullName>
    </submittedName>
</protein>
<dbReference type="Proteomes" id="UP000509510">
    <property type="component" value="Chromosome III"/>
</dbReference>
<name>A0A7H8QYJ6_TALRU</name>
<sequence>MAGPIKTVTALSVGAMKYAEFRKTWEEGSAEKARRSLLDEIEKQIPHMRDSLDLVNDSTILKNEIKTIAALEQLNLSHHTAANLDKMADSITTNTAQITGKIDEAASCINEMTLNSTGIAKDIHGVRIIGNSMLDSMEYHMKFMQTAAVGLAFEVHQGVQALKKIGESLDGINKAMIDRNSIYTQGSAGEDGFATHVYDYIETSIEATTKDSSADNHRYFVYHPDTNWYPAFHRLIRNNPLPGGFCAKSDDLDQLCLIMQTARRTLVEASDAGKDINFHLLIPAWSPISITEPLHFPDDLQPFRVEGLKYQGKPYVTFNLPFERARLLYGIRNLRDPEGWNTLSNVGASTTWLVGGTVLNTACLALGLCAGVATGLGTVIVVPIWGGGFFGTATTIALPATYAVRDALHERPPRILGSNERKKAL</sequence>
<proteinExistence type="predicted"/>
<reference evidence="2" key="1">
    <citation type="submission" date="2020-06" db="EMBL/GenBank/DDBJ databases">
        <title>A chromosome-scale genome assembly of Talaromyces rugulosus W13939.</title>
        <authorList>
            <person name="Wang B."/>
            <person name="Guo L."/>
            <person name="Ye K."/>
            <person name="Wang L."/>
        </authorList>
    </citation>
    <scope>NUCLEOTIDE SEQUENCE [LARGE SCALE GENOMIC DNA]</scope>
    <source>
        <strain evidence="2">W13939</strain>
    </source>
</reference>
<evidence type="ECO:0000313" key="2">
    <source>
        <dbReference type="Proteomes" id="UP000509510"/>
    </source>
</evidence>
<dbReference type="InterPro" id="IPR046486">
    <property type="entry name" value="DUF6579"/>
</dbReference>
<dbReference type="EMBL" id="CP055900">
    <property type="protein sequence ID" value="QKX58846.1"/>
    <property type="molecule type" value="Genomic_DNA"/>
</dbReference>
<dbReference type="GeneID" id="55993470"/>
<dbReference type="RefSeq" id="XP_035345024.1">
    <property type="nucleotide sequence ID" value="XM_035489131.1"/>
</dbReference>
<dbReference type="Pfam" id="PF20219">
    <property type="entry name" value="DUF6579"/>
    <property type="match status" value="1"/>
</dbReference>
<accession>A0A7H8QYJ6</accession>
<gene>
    <name evidence="1" type="ORF">TRUGW13939_05974</name>
</gene>
<dbReference type="OrthoDB" id="3852249at2759"/>
<organism evidence="1 2">
    <name type="scientific">Talaromyces rugulosus</name>
    <name type="common">Penicillium rugulosum</name>
    <dbReference type="NCBI Taxonomy" id="121627"/>
    <lineage>
        <taxon>Eukaryota</taxon>
        <taxon>Fungi</taxon>
        <taxon>Dikarya</taxon>
        <taxon>Ascomycota</taxon>
        <taxon>Pezizomycotina</taxon>
        <taxon>Eurotiomycetes</taxon>
        <taxon>Eurotiomycetidae</taxon>
        <taxon>Eurotiales</taxon>
        <taxon>Trichocomaceae</taxon>
        <taxon>Talaromyces</taxon>
        <taxon>Talaromyces sect. Islandici</taxon>
    </lineage>
</organism>
<evidence type="ECO:0000313" key="1">
    <source>
        <dbReference type="EMBL" id="QKX58846.1"/>
    </source>
</evidence>
<dbReference type="KEGG" id="trg:TRUGW13939_05974"/>